<dbReference type="InterPro" id="IPR029056">
    <property type="entry name" value="Ribokinase-like"/>
</dbReference>
<dbReference type="SUPFAM" id="SSF53613">
    <property type="entry name" value="Ribokinase-like"/>
    <property type="match status" value="1"/>
</dbReference>
<accession>A0ABV3PPP1</accession>
<evidence type="ECO:0000256" key="3">
    <source>
        <dbReference type="ARBA" id="ARBA00022777"/>
    </source>
</evidence>
<sequence length="330" mass="33546">MPAVAILGDINVDLTLQIPAYPPEGGEGIAERQSHGLGGSGANTARILAGLGLPVHFIGKTGRDNWGDWCLAAMQREGVETRWVRRDEAEPTQLNVVVVSASGERTMFAYRGANARLAAEEVDPAALAGTALLHLSGYALLQAPQREAALHALELARAAGIAVSLDIPAGITGTIRALVLPLLPAIDILFLGEADARLLAGIGSDAVLDQAAERLVEAGTKQVVVKRGALGSLVHSRQPRVVSPAAQVEAIDTTGAGDAFAAGYIFGIVNGLAPAGASAFANAAGAIAATTIGSGAGAVERQNLVAMIGNMDIEPALAAGIMALLEAGQD</sequence>
<evidence type="ECO:0000256" key="4">
    <source>
        <dbReference type="RuleBase" id="RU003704"/>
    </source>
</evidence>
<keyword evidence="2 4" id="KW-0808">Transferase</keyword>
<dbReference type="Proteomes" id="UP001555786">
    <property type="component" value="Unassembled WGS sequence"/>
</dbReference>
<dbReference type="PRINTS" id="PR00990">
    <property type="entry name" value="RIBOKINASE"/>
</dbReference>
<dbReference type="InterPro" id="IPR002173">
    <property type="entry name" value="Carboh/pur_kinase_PfkB_CS"/>
</dbReference>
<dbReference type="PROSITE" id="PS00584">
    <property type="entry name" value="PFKB_KINASES_2"/>
    <property type="match status" value="1"/>
</dbReference>
<gene>
    <name evidence="6" type="ORF">ABXS05_18125</name>
</gene>
<keyword evidence="7" id="KW-1185">Reference proteome</keyword>
<dbReference type="CDD" id="cd01166">
    <property type="entry name" value="KdgK"/>
    <property type="match status" value="1"/>
</dbReference>
<evidence type="ECO:0000259" key="5">
    <source>
        <dbReference type="Pfam" id="PF00294"/>
    </source>
</evidence>
<dbReference type="PANTHER" id="PTHR10584:SF167">
    <property type="entry name" value="PFKB DOMAIN PROTEIN"/>
    <property type="match status" value="1"/>
</dbReference>
<dbReference type="EMBL" id="JBFNQD010000006">
    <property type="protein sequence ID" value="MEW9307476.1"/>
    <property type="molecule type" value="Genomic_DNA"/>
</dbReference>
<evidence type="ECO:0000256" key="1">
    <source>
        <dbReference type="ARBA" id="ARBA00010688"/>
    </source>
</evidence>
<protein>
    <submittedName>
        <fullName evidence="6">Sugar kinase</fullName>
    </submittedName>
</protein>
<comment type="caution">
    <text evidence="6">The sequence shown here is derived from an EMBL/GenBank/DDBJ whole genome shotgun (WGS) entry which is preliminary data.</text>
</comment>
<keyword evidence="3 4" id="KW-0418">Kinase</keyword>
<dbReference type="Pfam" id="PF00294">
    <property type="entry name" value="PfkB"/>
    <property type="match status" value="1"/>
</dbReference>
<comment type="similarity">
    <text evidence="1 4">Belongs to the carbohydrate kinase PfkB family.</text>
</comment>
<evidence type="ECO:0000313" key="6">
    <source>
        <dbReference type="EMBL" id="MEW9307476.1"/>
    </source>
</evidence>
<name>A0ABV3PPP1_9HYPH</name>
<dbReference type="GO" id="GO:0016301">
    <property type="term" value="F:kinase activity"/>
    <property type="evidence" value="ECO:0007669"/>
    <property type="project" value="UniProtKB-KW"/>
</dbReference>
<reference evidence="6 7" key="1">
    <citation type="submission" date="2024-07" db="EMBL/GenBank/DDBJ databases">
        <title>Description of Labrys sedimenti sp. nov., isolated from a diclofenac-degrading enrichment culture.</title>
        <authorList>
            <person name="Tancsics A."/>
            <person name="Csepanyi A."/>
        </authorList>
    </citation>
    <scope>NUCLEOTIDE SEQUENCE [LARGE SCALE GENOMIC DNA]</scope>
    <source>
        <strain evidence="6 7">LMG 23578</strain>
    </source>
</reference>
<dbReference type="InterPro" id="IPR002139">
    <property type="entry name" value="Ribo/fructo_kinase"/>
</dbReference>
<dbReference type="InterPro" id="IPR011611">
    <property type="entry name" value="PfkB_dom"/>
</dbReference>
<evidence type="ECO:0000256" key="2">
    <source>
        <dbReference type="ARBA" id="ARBA00022679"/>
    </source>
</evidence>
<dbReference type="PANTHER" id="PTHR10584">
    <property type="entry name" value="SUGAR KINASE"/>
    <property type="match status" value="1"/>
</dbReference>
<feature type="domain" description="Carbohydrate kinase PfkB" evidence="5">
    <location>
        <begin position="3"/>
        <end position="296"/>
    </location>
</feature>
<proteinExistence type="inferred from homology"/>
<evidence type="ECO:0000313" key="7">
    <source>
        <dbReference type="Proteomes" id="UP001555786"/>
    </source>
</evidence>
<dbReference type="RefSeq" id="WP_367624917.1">
    <property type="nucleotide sequence ID" value="NZ_JBFNQD010000006.1"/>
</dbReference>
<organism evidence="6 7">
    <name type="scientific">Labrys neptuniae</name>
    <dbReference type="NCBI Taxonomy" id="376174"/>
    <lineage>
        <taxon>Bacteria</taxon>
        <taxon>Pseudomonadati</taxon>
        <taxon>Pseudomonadota</taxon>
        <taxon>Alphaproteobacteria</taxon>
        <taxon>Hyphomicrobiales</taxon>
        <taxon>Xanthobacteraceae</taxon>
        <taxon>Labrys</taxon>
    </lineage>
</organism>
<dbReference type="Gene3D" id="3.40.1190.20">
    <property type="match status" value="1"/>
</dbReference>